<reference evidence="1 2" key="1">
    <citation type="journal article" date="2014" name="Genome Announc.">
        <title>Draft genome sequences of the altered schaedler flora, a defined bacterial community from gnotobiotic mice.</title>
        <authorList>
            <person name="Wannemuehler M.J."/>
            <person name="Overstreet A.M."/>
            <person name="Ward D.V."/>
            <person name="Phillips G.J."/>
        </authorList>
    </citation>
    <scope>NUCLEOTIDE SEQUENCE [LARGE SCALE GENOMIC DNA]</scope>
    <source>
        <strain evidence="1 2">ASF492</strain>
    </source>
</reference>
<dbReference type="PATRIC" id="fig|1235802.3.peg.1042"/>
<dbReference type="OrthoDB" id="9795247at2"/>
<protein>
    <submittedName>
        <fullName evidence="1">Uncharacterized protein</fullName>
    </submittedName>
</protein>
<gene>
    <name evidence="1" type="ORF">C823_00972</name>
</gene>
<dbReference type="AlphaFoldDB" id="N2B5Y0"/>
<organism evidence="1 2">
    <name type="scientific">Eubacterium plexicaudatum ASF492</name>
    <dbReference type="NCBI Taxonomy" id="1235802"/>
    <lineage>
        <taxon>Bacteria</taxon>
        <taxon>Bacillati</taxon>
        <taxon>Bacillota</taxon>
        <taxon>Clostridia</taxon>
        <taxon>Eubacteriales</taxon>
        <taxon>Eubacteriaceae</taxon>
        <taxon>Eubacterium</taxon>
    </lineage>
</organism>
<dbReference type="HOGENOM" id="CLU_2537519_0_0_9"/>
<evidence type="ECO:0000313" key="1">
    <source>
        <dbReference type="EMBL" id="EMZ35841.1"/>
    </source>
</evidence>
<comment type="caution">
    <text evidence="1">The sequence shown here is derived from an EMBL/GenBank/DDBJ whole genome shotgun (WGS) entry which is preliminary data.</text>
</comment>
<evidence type="ECO:0000313" key="2">
    <source>
        <dbReference type="Proteomes" id="UP000012589"/>
    </source>
</evidence>
<dbReference type="STRING" id="1235802.C823_00972"/>
<dbReference type="Gene3D" id="3.30.420.40">
    <property type="match status" value="1"/>
</dbReference>
<name>N2B5Y0_9FIRM</name>
<sequence length="83" mass="9320">MISDHFYTSDKITDHMDAVKSRTGEIMYLIKGSVGGTFTKYAVMDENSNFYGKDKVPTATGSLEEFVDMLVAIYENYRDTVCG</sequence>
<accession>N2B5Y0</accession>
<dbReference type="Proteomes" id="UP000012589">
    <property type="component" value="Unassembled WGS sequence"/>
</dbReference>
<keyword evidence="2" id="KW-1185">Reference proteome</keyword>
<dbReference type="EMBL" id="AQFT01000025">
    <property type="protein sequence ID" value="EMZ35841.1"/>
    <property type="molecule type" value="Genomic_DNA"/>
</dbReference>
<proteinExistence type="predicted"/>